<dbReference type="PROSITE" id="PS51352">
    <property type="entry name" value="THIOREDOXIN_2"/>
    <property type="match status" value="1"/>
</dbReference>
<evidence type="ECO:0000256" key="1">
    <source>
        <dbReference type="ARBA" id="ARBA00023284"/>
    </source>
</evidence>
<keyword evidence="5" id="KW-1185">Reference proteome</keyword>
<dbReference type="InterPro" id="IPR012336">
    <property type="entry name" value="Thioredoxin-like_fold"/>
</dbReference>
<keyword evidence="1" id="KW-0676">Redox-active center</keyword>
<feature type="chain" id="PRO_5047262376" evidence="2">
    <location>
        <begin position="31"/>
        <end position="340"/>
    </location>
</feature>
<dbReference type="InterPro" id="IPR041737">
    <property type="entry name" value="SoxW"/>
</dbReference>
<keyword evidence="2" id="KW-0732">Signal</keyword>
<dbReference type="EMBL" id="JBDKXB010000013">
    <property type="protein sequence ID" value="MEY6432946.1"/>
    <property type="molecule type" value="Genomic_DNA"/>
</dbReference>
<evidence type="ECO:0000256" key="2">
    <source>
        <dbReference type="SAM" id="SignalP"/>
    </source>
</evidence>
<name>A0ABV4BEN5_9GAMM</name>
<dbReference type="InterPro" id="IPR036249">
    <property type="entry name" value="Thioredoxin-like_sf"/>
</dbReference>
<dbReference type="CDD" id="cd02951">
    <property type="entry name" value="SoxW"/>
    <property type="match status" value="1"/>
</dbReference>
<evidence type="ECO:0000259" key="3">
    <source>
        <dbReference type="PROSITE" id="PS51352"/>
    </source>
</evidence>
<dbReference type="Pfam" id="PF13098">
    <property type="entry name" value="Thioredoxin_2"/>
    <property type="match status" value="2"/>
</dbReference>
<dbReference type="Gene3D" id="3.40.30.10">
    <property type="entry name" value="Glutaredoxin"/>
    <property type="match status" value="2"/>
</dbReference>
<proteinExistence type="predicted"/>
<feature type="domain" description="Thioredoxin" evidence="3">
    <location>
        <begin position="25"/>
        <end position="173"/>
    </location>
</feature>
<evidence type="ECO:0000313" key="4">
    <source>
        <dbReference type="EMBL" id="MEY6432946.1"/>
    </source>
</evidence>
<dbReference type="Proteomes" id="UP001564408">
    <property type="component" value="Unassembled WGS sequence"/>
</dbReference>
<comment type="caution">
    <text evidence="4">The sequence shown here is derived from an EMBL/GenBank/DDBJ whole genome shotgun (WGS) entry which is preliminary data.</text>
</comment>
<dbReference type="SUPFAM" id="SSF52833">
    <property type="entry name" value="Thioredoxin-like"/>
    <property type="match status" value="2"/>
</dbReference>
<dbReference type="InterPro" id="IPR017937">
    <property type="entry name" value="Thioredoxin_CS"/>
</dbReference>
<dbReference type="RefSeq" id="WP_369667332.1">
    <property type="nucleotide sequence ID" value="NZ_JBDKXB010000013.1"/>
</dbReference>
<evidence type="ECO:0000313" key="5">
    <source>
        <dbReference type="Proteomes" id="UP001564408"/>
    </source>
</evidence>
<dbReference type="InterPro" id="IPR013766">
    <property type="entry name" value="Thioredoxin_domain"/>
</dbReference>
<reference evidence="4 5" key="1">
    <citation type="submission" date="2024-05" db="EMBL/GenBank/DDBJ databases">
        <title>Genome Sequence and Characterization of the New Strain Purple Sulfur Bacterium of Genus Thioalkalicoccus.</title>
        <authorList>
            <person name="Bryantseva I.A."/>
            <person name="Kyndt J.A."/>
            <person name="Imhoff J.F."/>
        </authorList>
    </citation>
    <scope>NUCLEOTIDE SEQUENCE [LARGE SCALE GENOMIC DNA]</scope>
    <source>
        <strain evidence="4 5">Um2</strain>
    </source>
</reference>
<accession>A0ABV4BEN5</accession>
<gene>
    <name evidence="4" type="ORF">ABC977_11060</name>
</gene>
<sequence length="340" mass="39257">MVVRSSSRLFPLVAIAITLLLLVMSQAVSAARAQETIPPLTPGHYEIPGWFKLSFLDLAEDVEEATADGKRLMIMFHQEGCPYCTRMVDNLALEPIETYFRHHFDAVEINLWGDREVVDFDGEVLIEKEFAERYRVWATPTLLFFNEEGRQVLRLDGFYDPPRFLAALRYVGERQEANQSFRDYLDERDARAKAADQLATDPFFAEPPFRLDQDQLVAVFFEAPDCPACQALRDEIQRYRQTRDALARFHRVRLHRHAETPVITPNGQETTSRAWADEMEISYLPTLVLFDRAVPVMHVDAQFSAFHLNHLLDYVSEGAYRQQPNFQRFLHDRVGSGEEG</sequence>
<dbReference type="PROSITE" id="PS00194">
    <property type="entry name" value="THIOREDOXIN_1"/>
    <property type="match status" value="1"/>
</dbReference>
<feature type="signal peptide" evidence="2">
    <location>
        <begin position="1"/>
        <end position="30"/>
    </location>
</feature>
<organism evidence="4 5">
    <name type="scientific">Thioalkalicoccus limnaeus</name>
    <dbReference type="NCBI Taxonomy" id="120681"/>
    <lineage>
        <taxon>Bacteria</taxon>
        <taxon>Pseudomonadati</taxon>
        <taxon>Pseudomonadota</taxon>
        <taxon>Gammaproteobacteria</taxon>
        <taxon>Chromatiales</taxon>
        <taxon>Chromatiaceae</taxon>
        <taxon>Thioalkalicoccus</taxon>
    </lineage>
</organism>
<protein>
    <submittedName>
        <fullName evidence="4">Thioredoxin fold domain-containing protein</fullName>
    </submittedName>
</protein>